<dbReference type="EMBL" id="CP017839">
    <property type="protein sequence ID" value="APA97738.1"/>
    <property type="molecule type" value="Genomic_DNA"/>
</dbReference>
<feature type="transmembrane region" description="Helical" evidence="1">
    <location>
        <begin position="129"/>
        <end position="150"/>
    </location>
</feature>
<feature type="transmembrane region" description="Helical" evidence="1">
    <location>
        <begin position="171"/>
        <end position="195"/>
    </location>
</feature>
<keyword evidence="1" id="KW-1133">Transmembrane helix</keyword>
<dbReference type="KEGG" id="nsr:NS506_03688"/>
<dbReference type="PANTHER" id="PTHR35797:SF1">
    <property type="entry name" value="PROTEASE"/>
    <property type="match status" value="1"/>
</dbReference>
<keyword evidence="5" id="KW-1185">Reference proteome</keyword>
<dbReference type="Pfam" id="PF02517">
    <property type="entry name" value="Rce1-like"/>
    <property type="match status" value="1"/>
</dbReference>
<reference evidence="3 6" key="3">
    <citation type="submission" date="2016-10" db="EMBL/GenBank/DDBJ databases">
        <title>Genome sequence of Nocardia seriolae strain EM150506, isolated from Anguila japonica.</title>
        <authorList>
            <person name="Han H.-J."/>
        </authorList>
    </citation>
    <scope>NUCLEOTIDE SEQUENCE [LARGE SCALE GENOMIC DNA]</scope>
    <source>
        <strain evidence="3 6">EM150506</strain>
    </source>
</reference>
<evidence type="ECO:0000313" key="5">
    <source>
        <dbReference type="Proteomes" id="UP000037179"/>
    </source>
</evidence>
<feature type="transmembrane region" description="Helical" evidence="1">
    <location>
        <begin position="201"/>
        <end position="221"/>
    </location>
</feature>
<protein>
    <recommendedName>
        <fullName evidence="2">CAAX prenyl protease 2/Lysostaphin resistance protein A-like domain-containing protein</fullName>
    </recommendedName>
</protein>
<dbReference type="GO" id="GO:0004175">
    <property type="term" value="F:endopeptidase activity"/>
    <property type="evidence" value="ECO:0007669"/>
    <property type="project" value="UniProtKB-ARBA"/>
</dbReference>
<keyword evidence="1" id="KW-0472">Membrane</keyword>
<keyword evidence="1" id="KW-0812">Transmembrane</keyword>
<dbReference type="GeneID" id="93376245"/>
<reference evidence="4 5" key="2">
    <citation type="journal article" date="2016" name="Genome Announc.">
        <title>Draft Genome Sequence of Erythromycin- and Oxytetracycline-Sensitive Nocardia seriolae Strain U-1 (NBRC 110359).</title>
        <authorList>
            <person name="Imajoh M."/>
            <person name="Sukeda M."/>
            <person name="Shimizu M."/>
            <person name="Yamane J."/>
            <person name="Ohnishi K."/>
            <person name="Oshima S."/>
        </authorList>
    </citation>
    <scope>NUCLEOTIDE SEQUENCE [LARGE SCALE GENOMIC DNA]</scope>
    <source>
        <strain evidence="4 5">U-1</strain>
    </source>
</reference>
<organism evidence="4 5">
    <name type="scientific">Nocardia seriolae</name>
    <dbReference type="NCBI Taxonomy" id="37332"/>
    <lineage>
        <taxon>Bacteria</taxon>
        <taxon>Bacillati</taxon>
        <taxon>Actinomycetota</taxon>
        <taxon>Actinomycetes</taxon>
        <taxon>Mycobacteriales</taxon>
        <taxon>Nocardiaceae</taxon>
        <taxon>Nocardia</taxon>
    </lineage>
</organism>
<dbReference type="Proteomes" id="UP000180166">
    <property type="component" value="Chromosome"/>
</dbReference>
<evidence type="ECO:0000313" key="4">
    <source>
        <dbReference type="EMBL" id="GAP31577.1"/>
    </source>
</evidence>
<accession>A0ABC9Z1M0</accession>
<sequence>MTIGVGHRWKPGWLRGANSELIAFFVLAYALSWSWAIPLAVTHRIIRQGQAWPTHYPALLGPAVAAFAVTAWTGGRAGVRDLVARMTRWRVPLRWWLVALSPIGFLAIGLAATWAAGHRLPAVDDFARFSGTPAIGLIGVAVLITFVGALGEETGWRGFALPRLQRRFGPLAATLILAPLWFLWHLPQFFVIATYRDFGPASYVGMFLGLTAGAVVLTWLYNRSGGSVLLVIVWHGVYNIVGGTAAAAGTLAAVISVLITVQGIALIAADVTTRHRGHPSILGPE</sequence>
<dbReference type="AlphaFoldDB" id="A0ABC9Z1M0"/>
<feature type="domain" description="CAAX prenyl protease 2/Lysostaphin resistance protein A-like" evidence="2">
    <location>
        <begin position="137"/>
        <end position="241"/>
    </location>
</feature>
<name>A0ABC9Z1M0_9NOCA</name>
<reference evidence="5" key="1">
    <citation type="submission" date="2015-07" db="EMBL/GenBank/DDBJ databases">
        <title>Nocardia seriolae U-1 whole genome shotgun sequence.</title>
        <authorList>
            <person name="Imajoh M."/>
            <person name="Fukumoto Y."/>
            <person name="Sukeda M."/>
            <person name="Yamane J."/>
            <person name="Yamasaki K."/>
            <person name="Shimizu M."/>
            <person name="Ohnishi K."/>
            <person name="Oshima S."/>
        </authorList>
    </citation>
    <scope>NUCLEOTIDE SEQUENCE [LARGE SCALE GENOMIC DNA]</scope>
    <source>
        <strain evidence="5">U-1</strain>
    </source>
</reference>
<dbReference type="RefSeq" id="WP_052086870.1">
    <property type="nucleotide sequence ID" value="NZ_AP028458.1"/>
</dbReference>
<evidence type="ECO:0000259" key="2">
    <source>
        <dbReference type="Pfam" id="PF02517"/>
    </source>
</evidence>
<feature type="transmembrane region" description="Helical" evidence="1">
    <location>
        <begin position="228"/>
        <end position="245"/>
    </location>
</feature>
<feature type="transmembrane region" description="Helical" evidence="1">
    <location>
        <begin position="251"/>
        <end position="269"/>
    </location>
</feature>
<dbReference type="InterPro" id="IPR042150">
    <property type="entry name" value="MmRce1-like"/>
</dbReference>
<dbReference type="PANTHER" id="PTHR35797">
    <property type="entry name" value="PROTEASE-RELATED"/>
    <property type="match status" value="1"/>
</dbReference>
<dbReference type="EMBL" id="BBYQ01000119">
    <property type="protein sequence ID" value="GAP31577.1"/>
    <property type="molecule type" value="Genomic_DNA"/>
</dbReference>
<feature type="transmembrane region" description="Helical" evidence="1">
    <location>
        <begin position="21"/>
        <end position="42"/>
    </location>
</feature>
<evidence type="ECO:0000256" key="1">
    <source>
        <dbReference type="SAM" id="Phobius"/>
    </source>
</evidence>
<dbReference type="InterPro" id="IPR003675">
    <property type="entry name" value="Rce1/LyrA-like_dom"/>
</dbReference>
<feature type="transmembrane region" description="Helical" evidence="1">
    <location>
        <begin position="95"/>
        <end position="117"/>
    </location>
</feature>
<evidence type="ECO:0000313" key="3">
    <source>
        <dbReference type="EMBL" id="APA97738.1"/>
    </source>
</evidence>
<feature type="transmembrane region" description="Helical" evidence="1">
    <location>
        <begin position="54"/>
        <end position="74"/>
    </location>
</feature>
<gene>
    <name evidence="3" type="ORF">NS506_03688</name>
    <name evidence="4" type="ORF">NSK11_contig00119-0013</name>
</gene>
<dbReference type="Proteomes" id="UP000037179">
    <property type="component" value="Unassembled WGS sequence"/>
</dbReference>
<dbReference type="GO" id="GO:0080120">
    <property type="term" value="P:CAAX-box protein maturation"/>
    <property type="evidence" value="ECO:0007669"/>
    <property type="project" value="UniProtKB-ARBA"/>
</dbReference>
<evidence type="ECO:0000313" key="6">
    <source>
        <dbReference type="Proteomes" id="UP000180166"/>
    </source>
</evidence>
<proteinExistence type="predicted"/>